<keyword evidence="13" id="KW-1185">Reference proteome</keyword>
<dbReference type="SUPFAM" id="SSF57783">
    <property type="entry name" value="Zinc beta-ribbon"/>
    <property type="match status" value="1"/>
</dbReference>
<evidence type="ECO:0000256" key="3">
    <source>
        <dbReference type="ARBA" id="ARBA00022723"/>
    </source>
</evidence>
<evidence type="ECO:0000256" key="10">
    <source>
        <dbReference type="ARBA" id="ARBA00031009"/>
    </source>
</evidence>
<organism evidence="12 13">
    <name type="scientific">Astathelohania contejeani</name>
    <dbReference type="NCBI Taxonomy" id="164912"/>
    <lineage>
        <taxon>Eukaryota</taxon>
        <taxon>Fungi</taxon>
        <taxon>Fungi incertae sedis</taxon>
        <taxon>Microsporidia</taxon>
        <taxon>Astathelohaniidae</taxon>
        <taxon>Astathelohania</taxon>
    </lineage>
</organism>
<comment type="similarity">
    <text evidence="2">Belongs to the TFIIB family.</text>
</comment>
<dbReference type="InterPro" id="IPR013137">
    <property type="entry name" value="Znf_TFIIB"/>
</dbReference>
<comment type="caution">
    <text evidence="12">The sequence shown here is derived from an EMBL/GenBank/DDBJ whole genome shotgun (WGS) entry which is preliminary data.</text>
</comment>
<evidence type="ECO:0000256" key="9">
    <source>
        <dbReference type="ARBA" id="ARBA00023242"/>
    </source>
</evidence>
<keyword evidence="3" id="KW-0479">Metal-binding</keyword>
<dbReference type="Gene3D" id="2.20.25.10">
    <property type="match status" value="1"/>
</dbReference>
<dbReference type="SUPFAM" id="SSF47954">
    <property type="entry name" value="Cyclin-like"/>
    <property type="match status" value="2"/>
</dbReference>
<keyword evidence="9" id="KW-0539">Nucleus</keyword>
<keyword evidence="6" id="KW-0805">Transcription regulation</keyword>
<evidence type="ECO:0000313" key="13">
    <source>
        <dbReference type="Proteomes" id="UP001516464"/>
    </source>
</evidence>
<evidence type="ECO:0000256" key="2">
    <source>
        <dbReference type="ARBA" id="ARBA00010857"/>
    </source>
</evidence>
<keyword evidence="5" id="KW-0862">Zinc</keyword>
<comment type="subcellular location">
    <subcellularLocation>
        <location evidence="1">Nucleus</location>
    </subcellularLocation>
</comment>
<dbReference type="PANTHER" id="PTHR11618">
    <property type="entry name" value="TRANSCRIPTION INITIATION FACTOR IIB-RELATED"/>
    <property type="match status" value="1"/>
</dbReference>
<protein>
    <recommendedName>
        <fullName evidence="10">B-related factor 1</fullName>
    </recommendedName>
</protein>
<dbReference type="InterPro" id="IPR011665">
    <property type="entry name" value="BRF1_TBP-bd_dom"/>
</dbReference>
<dbReference type="PRINTS" id="PR00685">
    <property type="entry name" value="TIFACTORIIB"/>
</dbReference>
<dbReference type="Pfam" id="PF08271">
    <property type="entry name" value="Zn_Ribbon_TF"/>
    <property type="match status" value="1"/>
</dbReference>
<accession>A0ABQ7HYH1</accession>
<evidence type="ECO:0000256" key="8">
    <source>
        <dbReference type="ARBA" id="ARBA00023163"/>
    </source>
</evidence>
<feature type="domain" description="Cyclin-like" evidence="11">
    <location>
        <begin position="77"/>
        <end position="158"/>
    </location>
</feature>
<dbReference type="InterPro" id="IPR013763">
    <property type="entry name" value="Cyclin-like_dom"/>
</dbReference>
<dbReference type="Pfam" id="PF07741">
    <property type="entry name" value="BRF1"/>
    <property type="match status" value="1"/>
</dbReference>
<keyword evidence="8" id="KW-0804">Transcription</keyword>
<evidence type="ECO:0000256" key="6">
    <source>
        <dbReference type="ARBA" id="ARBA00023015"/>
    </source>
</evidence>
<evidence type="ECO:0000313" key="12">
    <source>
        <dbReference type="EMBL" id="KAF7683212.1"/>
    </source>
</evidence>
<gene>
    <name evidence="12" type="primary">brf1</name>
    <name evidence="12" type="ORF">TCON_1574</name>
</gene>
<dbReference type="Pfam" id="PF00382">
    <property type="entry name" value="TFIIB"/>
    <property type="match status" value="2"/>
</dbReference>
<keyword evidence="7" id="KW-0010">Activator</keyword>
<keyword evidence="4" id="KW-0863">Zinc-finger</keyword>
<evidence type="ECO:0000256" key="1">
    <source>
        <dbReference type="ARBA" id="ARBA00004123"/>
    </source>
</evidence>
<reference evidence="12 13" key="1">
    <citation type="submission" date="2019-01" db="EMBL/GenBank/DDBJ databases">
        <title>Genomes sequencing and comparative genomics of infectious freshwater microsporidia, Cucumispora dikerogammari and Thelohania contejeani.</title>
        <authorList>
            <person name="Cormier A."/>
            <person name="Giraud I."/>
            <person name="Wattier R."/>
            <person name="Teixeira M."/>
            <person name="Grandjean F."/>
            <person name="Rigaud T."/>
            <person name="Cordaux R."/>
        </authorList>
    </citation>
    <scope>NUCLEOTIDE SEQUENCE [LARGE SCALE GENOMIC DNA]</scope>
    <source>
        <strain evidence="12">T1</strain>
        <tissue evidence="12">Spores</tissue>
    </source>
</reference>
<dbReference type="PANTHER" id="PTHR11618:SF4">
    <property type="entry name" value="TRANSCRIPTION FACTOR IIIB 90 KDA SUBUNIT"/>
    <property type="match status" value="1"/>
</dbReference>
<dbReference type="InterPro" id="IPR013150">
    <property type="entry name" value="TFIIB_cyclin"/>
</dbReference>
<dbReference type="CDD" id="cd20553">
    <property type="entry name" value="CYCLIN_TFIIIB90_rpt1"/>
    <property type="match status" value="1"/>
</dbReference>
<dbReference type="Gene3D" id="1.20.5.650">
    <property type="entry name" value="Single helix bin"/>
    <property type="match status" value="1"/>
</dbReference>
<dbReference type="EMBL" id="SBIQ01000114">
    <property type="protein sequence ID" value="KAF7683212.1"/>
    <property type="molecule type" value="Genomic_DNA"/>
</dbReference>
<evidence type="ECO:0000259" key="11">
    <source>
        <dbReference type="SMART" id="SM00385"/>
    </source>
</evidence>
<dbReference type="InterPro" id="IPR036915">
    <property type="entry name" value="Cyclin-like_sf"/>
</dbReference>
<evidence type="ECO:0000256" key="7">
    <source>
        <dbReference type="ARBA" id="ARBA00023159"/>
    </source>
</evidence>
<dbReference type="CDD" id="cd20554">
    <property type="entry name" value="CYCLIN_TFIIIB90_rpt2"/>
    <property type="match status" value="1"/>
</dbReference>
<evidence type="ECO:0000256" key="5">
    <source>
        <dbReference type="ARBA" id="ARBA00022833"/>
    </source>
</evidence>
<sequence>MKCIHCGSDKFEEDTARGTIYCTLCGTLQEENTIVSSLNFTEENGASYFTGQMIKITDTFNKVGSTFITSNNTHILNMIRNICSPLGLNEDHALKSFRWYKLSLQHNMTRGRSLLYTLSACIYIVCRQDQTPHMLIDFSVLLRVDVFRIGRIFVKLVTMMNIQIPLTDPSLYLHRFIKKLNFNVSGVEMMALRLVSRMKRDWIVVGRRPNNVCGAALVIASRILGDEKSVEEVARIVHVSANTINRRINEIKETSTAELTVNEFQNLWLEKEDDPPACKERITEKQQKPREFNEVKYNEIKCNEIKSDQFRIEEMYKKPIDEMENDSNELNNFILSEEEAKIREEMWEEMYGEYMKEKETRVVKIRKPHVKRKKKEFKNYNDAVESVVKDTKLSSKINYKVIEELFKV</sequence>
<dbReference type="SMART" id="SM00385">
    <property type="entry name" value="CYCLIN"/>
    <property type="match status" value="2"/>
</dbReference>
<evidence type="ECO:0000256" key="4">
    <source>
        <dbReference type="ARBA" id="ARBA00022771"/>
    </source>
</evidence>
<dbReference type="InterPro" id="IPR000812">
    <property type="entry name" value="TFIIB"/>
</dbReference>
<name>A0ABQ7HYH1_9MICR</name>
<dbReference type="Proteomes" id="UP001516464">
    <property type="component" value="Unassembled WGS sequence"/>
</dbReference>
<feature type="domain" description="Cyclin-like" evidence="11">
    <location>
        <begin position="171"/>
        <end position="253"/>
    </location>
</feature>
<proteinExistence type="inferred from homology"/>
<dbReference type="Gene3D" id="1.10.472.10">
    <property type="entry name" value="Cyclin-like"/>
    <property type="match status" value="2"/>
</dbReference>